<name>A0A9D4B5P1_DREPO</name>
<organism evidence="2 3">
    <name type="scientific">Dreissena polymorpha</name>
    <name type="common">Zebra mussel</name>
    <name type="synonym">Mytilus polymorpha</name>
    <dbReference type="NCBI Taxonomy" id="45954"/>
    <lineage>
        <taxon>Eukaryota</taxon>
        <taxon>Metazoa</taxon>
        <taxon>Spiralia</taxon>
        <taxon>Lophotrochozoa</taxon>
        <taxon>Mollusca</taxon>
        <taxon>Bivalvia</taxon>
        <taxon>Autobranchia</taxon>
        <taxon>Heteroconchia</taxon>
        <taxon>Euheterodonta</taxon>
        <taxon>Imparidentia</taxon>
        <taxon>Neoheterodontei</taxon>
        <taxon>Myida</taxon>
        <taxon>Dreissenoidea</taxon>
        <taxon>Dreissenidae</taxon>
        <taxon>Dreissena</taxon>
    </lineage>
</organism>
<dbReference type="EMBL" id="JAIWYP010000075">
    <property type="protein sequence ID" value="KAH3690187.1"/>
    <property type="molecule type" value="Genomic_DNA"/>
</dbReference>
<evidence type="ECO:0000313" key="3">
    <source>
        <dbReference type="Proteomes" id="UP000828390"/>
    </source>
</evidence>
<sequence>MFIFDRSGTTSVGRALSDRIFLRLLRRQQIARGDGLFIEDLIKREMVGSERDEKGEGDILSCSATTRG</sequence>
<protein>
    <submittedName>
        <fullName evidence="2">Uncharacterized protein</fullName>
    </submittedName>
</protein>
<proteinExistence type="predicted"/>
<dbReference type="AlphaFoldDB" id="A0A9D4B5P1"/>
<evidence type="ECO:0000313" key="2">
    <source>
        <dbReference type="EMBL" id="KAH3690187.1"/>
    </source>
</evidence>
<accession>A0A9D4B5P1</accession>
<evidence type="ECO:0000256" key="1">
    <source>
        <dbReference type="SAM" id="MobiDB-lite"/>
    </source>
</evidence>
<reference evidence="2" key="1">
    <citation type="journal article" date="2019" name="bioRxiv">
        <title>The Genome of the Zebra Mussel, Dreissena polymorpha: A Resource for Invasive Species Research.</title>
        <authorList>
            <person name="McCartney M.A."/>
            <person name="Auch B."/>
            <person name="Kono T."/>
            <person name="Mallez S."/>
            <person name="Zhang Y."/>
            <person name="Obille A."/>
            <person name="Becker A."/>
            <person name="Abrahante J.E."/>
            <person name="Garbe J."/>
            <person name="Badalamenti J.P."/>
            <person name="Herman A."/>
            <person name="Mangelson H."/>
            <person name="Liachko I."/>
            <person name="Sullivan S."/>
            <person name="Sone E.D."/>
            <person name="Koren S."/>
            <person name="Silverstein K.A.T."/>
            <person name="Beckman K.B."/>
            <person name="Gohl D.M."/>
        </authorList>
    </citation>
    <scope>NUCLEOTIDE SEQUENCE</scope>
    <source>
        <strain evidence="2">Duluth1</strain>
        <tissue evidence="2">Whole animal</tissue>
    </source>
</reference>
<gene>
    <name evidence="2" type="ORF">DPMN_191906</name>
</gene>
<keyword evidence="3" id="KW-1185">Reference proteome</keyword>
<feature type="region of interest" description="Disordered" evidence="1">
    <location>
        <begin position="48"/>
        <end position="68"/>
    </location>
</feature>
<reference evidence="2" key="2">
    <citation type="submission" date="2020-11" db="EMBL/GenBank/DDBJ databases">
        <authorList>
            <person name="McCartney M.A."/>
            <person name="Auch B."/>
            <person name="Kono T."/>
            <person name="Mallez S."/>
            <person name="Becker A."/>
            <person name="Gohl D.M."/>
            <person name="Silverstein K.A.T."/>
            <person name="Koren S."/>
            <person name="Bechman K.B."/>
            <person name="Herman A."/>
            <person name="Abrahante J.E."/>
            <person name="Garbe J."/>
        </authorList>
    </citation>
    <scope>NUCLEOTIDE SEQUENCE</scope>
    <source>
        <strain evidence="2">Duluth1</strain>
        <tissue evidence="2">Whole animal</tissue>
    </source>
</reference>
<comment type="caution">
    <text evidence="2">The sequence shown here is derived from an EMBL/GenBank/DDBJ whole genome shotgun (WGS) entry which is preliminary data.</text>
</comment>
<dbReference type="Proteomes" id="UP000828390">
    <property type="component" value="Unassembled WGS sequence"/>
</dbReference>
<feature type="compositionally biased region" description="Basic and acidic residues" evidence="1">
    <location>
        <begin position="48"/>
        <end position="57"/>
    </location>
</feature>